<organism evidence="2 3">
    <name type="scientific">Succinivibrio faecicola</name>
    <dbReference type="NCBI Taxonomy" id="2820300"/>
    <lineage>
        <taxon>Bacteria</taxon>
        <taxon>Pseudomonadati</taxon>
        <taxon>Pseudomonadota</taxon>
        <taxon>Gammaproteobacteria</taxon>
        <taxon>Aeromonadales</taxon>
        <taxon>Succinivibrionaceae</taxon>
        <taxon>Succinivibrio</taxon>
    </lineage>
</organism>
<dbReference type="InterPro" id="IPR003709">
    <property type="entry name" value="VanY-like_core_dom"/>
</dbReference>
<reference evidence="2 3" key="1">
    <citation type="submission" date="2021-03" db="EMBL/GenBank/DDBJ databases">
        <title>Succinivibrio sp. nov. isolated from feces of cow.</title>
        <authorList>
            <person name="Choi J.-Y."/>
        </authorList>
    </citation>
    <scope>NUCLEOTIDE SEQUENCE [LARGE SCALE GENOMIC DNA]</scope>
    <source>
        <strain evidence="2 3">AGMB01872</strain>
    </source>
</reference>
<dbReference type="CDD" id="cd14847">
    <property type="entry name" value="DD-carboxypeptidase_like"/>
    <property type="match status" value="1"/>
</dbReference>
<accession>A0ABS7DDW2</accession>
<dbReference type="PANTHER" id="PTHR34385">
    <property type="entry name" value="D-ALANYL-D-ALANINE CARBOXYPEPTIDASE"/>
    <property type="match status" value="1"/>
</dbReference>
<evidence type="ECO:0000313" key="3">
    <source>
        <dbReference type="Proteomes" id="UP000731465"/>
    </source>
</evidence>
<dbReference type="Gene3D" id="3.30.1380.10">
    <property type="match status" value="1"/>
</dbReference>
<evidence type="ECO:0000313" key="2">
    <source>
        <dbReference type="EMBL" id="MBW7569488.1"/>
    </source>
</evidence>
<feature type="domain" description="D-alanyl-D-alanine carboxypeptidase-like core" evidence="1">
    <location>
        <begin position="33"/>
        <end position="180"/>
    </location>
</feature>
<sequence length="228" mass="26154">MVTKEEYLGIDSSNLVKFQNPGESLEFLAEASSLKALKALIDDASLHGFDLCVASAYRSFDRQFAIVDDKFKGKRAVLDENEQLLDISVLSDEKKVLAILRFSAVPGFSRHHFGTDFDIYAKNCLKDGAKLLLTANEYEKGSYFYEFGLYLEKSLEKFGFSRPFSKRDLFGYEPWHISYEKSAMKVIQSFDINAAIAYLESFDEPWVKYAVEYVKEHKDRIFGEIYGK</sequence>
<dbReference type="RefSeq" id="WP_219936054.1">
    <property type="nucleotide sequence ID" value="NZ_JAGFNY010000001.1"/>
</dbReference>
<proteinExistence type="predicted"/>
<dbReference type="InterPro" id="IPR009045">
    <property type="entry name" value="Zn_M74/Hedgehog-like"/>
</dbReference>
<evidence type="ECO:0000259" key="1">
    <source>
        <dbReference type="Pfam" id="PF02557"/>
    </source>
</evidence>
<comment type="caution">
    <text evidence="2">The sequence shown here is derived from an EMBL/GenBank/DDBJ whole genome shotgun (WGS) entry which is preliminary data.</text>
</comment>
<dbReference type="SUPFAM" id="SSF55166">
    <property type="entry name" value="Hedgehog/DD-peptidase"/>
    <property type="match status" value="1"/>
</dbReference>
<dbReference type="Proteomes" id="UP000731465">
    <property type="component" value="Unassembled WGS sequence"/>
</dbReference>
<dbReference type="PANTHER" id="PTHR34385:SF1">
    <property type="entry name" value="PEPTIDOGLYCAN L-ALANYL-D-GLUTAMATE ENDOPEPTIDASE CWLK"/>
    <property type="match status" value="1"/>
</dbReference>
<protein>
    <submittedName>
        <fullName evidence="2">M15 family metallopeptidase</fullName>
    </submittedName>
</protein>
<dbReference type="InterPro" id="IPR052179">
    <property type="entry name" value="DD-CPase-like"/>
</dbReference>
<dbReference type="Pfam" id="PF02557">
    <property type="entry name" value="VanY"/>
    <property type="match status" value="1"/>
</dbReference>
<name>A0ABS7DDW2_9GAMM</name>
<keyword evidence="3" id="KW-1185">Reference proteome</keyword>
<dbReference type="EMBL" id="JAGFNY010000001">
    <property type="protein sequence ID" value="MBW7569488.1"/>
    <property type="molecule type" value="Genomic_DNA"/>
</dbReference>
<gene>
    <name evidence="2" type="ORF">J5V48_01080</name>
</gene>